<dbReference type="InterPro" id="IPR011989">
    <property type="entry name" value="ARM-like"/>
</dbReference>
<name>A0A2S2CXT9_9PROT</name>
<dbReference type="InterPro" id="IPR004155">
    <property type="entry name" value="PBS_lyase_HEAT"/>
</dbReference>
<dbReference type="SMART" id="SM00567">
    <property type="entry name" value="EZ_HEAT"/>
    <property type="match status" value="3"/>
</dbReference>
<dbReference type="SUPFAM" id="SSF48371">
    <property type="entry name" value="ARM repeat"/>
    <property type="match status" value="1"/>
</dbReference>
<dbReference type="AlphaFoldDB" id="A0A2S2CXT9"/>
<feature type="region of interest" description="Disordered" evidence="1">
    <location>
        <begin position="1"/>
        <end position="26"/>
    </location>
</feature>
<keyword evidence="2" id="KW-0614">Plasmid</keyword>
<evidence type="ECO:0000256" key="1">
    <source>
        <dbReference type="SAM" id="MobiDB-lite"/>
    </source>
</evidence>
<evidence type="ECO:0000313" key="3">
    <source>
        <dbReference type="Proteomes" id="UP000245629"/>
    </source>
</evidence>
<protein>
    <submittedName>
        <fullName evidence="2">HEAT repeat domain-containing protein</fullName>
    </submittedName>
</protein>
<organism evidence="2 3">
    <name type="scientific">Azospirillum thermophilum</name>
    <dbReference type="NCBI Taxonomy" id="2202148"/>
    <lineage>
        <taxon>Bacteria</taxon>
        <taxon>Pseudomonadati</taxon>
        <taxon>Pseudomonadota</taxon>
        <taxon>Alphaproteobacteria</taxon>
        <taxon>Rhodospirillales</taxon>
        <taxon>Azospirillaceae</taxon>
        <taxon>Azospirillum</taxon>
    </lineage>
</organism>
<dbReference type="InterPro" id="IPR016024">
    <property type="entry name" value="ARM-type_fold"/>
</dbReference>
<reference evidence="3" key="1">
    <citation type="submission" date="2018-05" db="EMBL/GenBank/DDBJ databases">
        <title>Azospirillum thermophila sp. nov., a novel isolated from hot spring.</title>
        <authorList>
            <person name="Zhao Z."/>
        </authorList>
    </citation>
    <scope>NUCLEOTIDE SEQUENCE [LARGE SCALE GENOMIC DNA]</scope>
    <source>
        <strain evidence="3">CFH 70021</strain>
        <plasmid evidence="3">unnamed1</plasmid>
    </source>
</reference>
<dbReference type="RefSeq" id="WP_109332298.1">
    <property type="nucleotide sequence ID" value="NZ_CP029356.1"/>
</dbReference>
<accession>A0A2S2CXT9</accession>
<dbReference type="Gene3D" id="1.25.10.10">
    <property type="entry name" value="Leucine-rich Repeat Variant"/>
    <property type="match status" value="1"/>
</dbReference>
<dbReference type="OrthoDB" id="7359267at2"/>
<gene>
    <name evidence="2" type="ORF">DEW08_25010</name>
</gene>
<sequence>MALVKPKKDASARQDTGAGVDPVAGLADADPAVRRRAALALAGRADGAGALAGRLPQEDDPSVREVVLTALARLGTAEAAAALVPLLDSEDAGLRNAVAESLQQMPGEVAAPAVRPLLDSSDPDLRIFAALLVGRLPVAERFDWLTGVLQRDPDINVCLAVVEALLETGHPEVLPALEGLEARFPGDPFVTFSVASARRRFVDR</sequence>
<dbReference type="KEGG" id="azz:DEW08_25010"/>
<geneLocation type="plasmid" evidence="2 3">
    <name>unnamed1</name>
</geneLocation>
<evidence type="ECO:0000313" key="2">
    <source>
        <dbReference type="EMBL" id="AWK89235.1"/>
    </source>
</evidence>
<dbReference type="Pfam" id="PF13646">
    <property type="entry name" value="HEAT_2"/>
    <property type="match status" value="1"/>
</dbReference>
<proteinExistence type="predicted"/>
<dbReference type="EMBL" id="CP029356">
    <property type="protein sequence ID" value="AWK89235.1"/>
    <property type="molecule type" value="Genomic_DNA"/>
</dbReference>
<keyword evidence="3" id="KW-1185">Reference proteome</keyword>
<feature type="compositionally biased region" description="Basic and acidic residues" evidence="1">
    <location>
        <begin position="1"/>
        <end position="12"/>
    </location>
</feature>
<dbReference type="Proteomes" id="UP000245629">
    <property type="component" value="Plasmid unnamed1"/>
</dbReference>